<dbReference type="OrthoDB" id="6432309at2759"/>
<protein>
    <recommendedName>
        <fullName evidence="1">RNA-directed DNA polymerase</fullName>
        <ecNumber evidence="1">2.7.7.49</ecNumber>
    </recommendedName>
</protein>
<dbReference type="EC" id="2.7.7.49" evidence="1"/>
<name>A0A4Y2JUV6_ARAVE</name>
<dbReference type="Gene3D" id="3.30.70.270">
    <property type="match status" value="1"/>
</dbReference>
<dbReference type="InterPro" id="IPR043502">
    <property type="entry name" value="DNA/RNA_pol_sf"/>
</dbReference>
<feature type="compositionally biased region" description="Polar residues" evidence="6">
    <location>
        <begin position="127"/>
        <end position="137"/>
    </location>
</feature>
<dbReference type="AlphaFoldDB" id="A0A4Y2JUV6"/>
<evidence type="ECO:0000256" key="6">
    <source>
        <dbReference type="SAM" id="MobiDB-lite"/>
    </source>
</evidence>
<comment type="caution">
    <text evidence="8">The sequence shown here is derived from an EMBL/GenBank/DDBJ whole genome shotgun (WGS) entry which is preliminary data.</text>
</comment>
<evidence type="ECO:0000313" key="8">
    <source>
        <dbReference type="EMBL" id="GBM93575.1"/>
    </source>
</evidence>
<keyword evidence="3" id="KW-0548">Nucleotidyltransferase</keyword>
<dbReference type="GO" id="GO:0004519">
    <property type="term" value="F:endonuclease activity"/>
    <property type="evidence" value="ECO:0007669"/>
    <property type="project" value="UniProtKB-KW"/>
</dbReference>
<dbReference type="SUPFAM" id="SSF50630">
    <property type="entry name" value="Acid proteases"/>
    <property type="match status" value="1"/>
</dbReference>
<reference evidence="8 9" key="1">
    <citation type="journal article" date="2019" name="Sci. Rep.">
        <title>Orb-weaving spider Araneus ventricosus genome elucidates the spidroin gene catalogue.</title>
        <authorList>
            <person name="Kono N."/>
            <person name="Nakamura H."/>
            <person name="Ohtoshi R."/>
            <person name="Moran D.A.P."/>
            <person name="Shinohara A."/>
            <person name="Yoshida Y."/>
            <person name="Fujiwara M."/>
            <person name="Mori M."/>
            <person name="Tomita M."/>
            <person name="Arakawa K."/>
        </authorList>
    </citation>
    <scope>NUCLEOTIDE SEQUENCE [LARGE SCALE GENOMIC DNA]</scope>
</reference>
<keyword evidence="4" id="KW-0540">Nuclease</keyword>
<keyword evidence="5" id="KW-0255">Endonuclease</keyword>
<evidence type="ECO:0000256" key="2">
    <source>
        <dbReference type="ARBA" id="ARBA00022679"/>
    </source>
</evidence>
<dbReference type="GO" id="GO:0003964">
    <property type="term" value="F:RNA-directed DNA polymerase activity"/>
    <property type="evidence" value="ECO:0007669"/>
    <property type="project" value="UniProtKB-EC"/>
</dbReference>
<dbReference type="SUPFAM" id="SSF56672">
    <property type="entry name" value="DNA/RNA polymerases"/>
    <property type="match status" value="1"/>
</dbReference>
<feature type="region of interest" description="Disordered" evidence="6">
    <location>
        <begin position="127"/>
        <end position="161"/>
    </location>
</feature>
<evidence type="ECO:0000313" key="9">
    <source>
        <dbReference type="Proteomes" id="UP000499080"/>
    </source>
</evidence>
<accession>A0A4Y2JUV6</accession>
<dbReference type="PANTHER" id="PTHR37984:SF5">
    <property type="entry name" value="PROTEIN NYNRIN-LIKE"/>
    <property type="match status" value="1"/>
</dbReference>
<dbReference type="Gene3D" id="3.10.10.10">
    <property type="entry name" value="HIV Type 1 Reverse Transcriptase, subunit A, domain 1"/>
    <property type="match status" value="1"/>
</dbReference>
<dbReference type="Gene3D" id="1.10.340.70">
    <property type="match status" value="1"/>
</dbReference>
<feature type="compositionally biased region" description="Basic residues" evidence="6">
    <location>
        <begin position="138"/>
        <end position="161"/>
    </location>
</feature>
<dbReference type="CDD" id="cd01647">
    <property type="entry name" value="RT_LTR"/>
    <property type="match status" value="1"/>
</dbReference>
<keyword evidence="9" id="KW-1185">Reference proteome</keyword>
<evidence type="ECO:0000256" key="3">
    <source>
        <dbReference type="ARBA" id="ARBA00022695"/>
    </source>
</evidence>
<evidence type="ECO:0000256" key="1">
    <source>
        <dbReference type="ARBA" id="ARBA00012493"/>
    </source>
</evidence>
<evidence type="ECO:0000259" key="7">
    <source>
        <dbReference type="PROSITE" id="PS50878"/>
    </source>
</evidence>
<dbReference type="Pfam" id="PF00078">
    <property type="entry name" value="RVT_1"/>
    <property type="match status" value="1"/>
</dbReference>
<dbReference type="Proteomes" id="UP000499080">
    <property type="component" value="Unassembled WGS sequence"/>
</dbReference>
<dbReference type="PANTHER" id="PTHR37984">
    <property type="entry name" value="PROTEIN CBG26694"/>
    <property type="match status" value="1"/>
</dbReference>
<dbReference type="PROSITE" id="PS50878">
    <property type="entry name" value="RT_POL"/>
    <property type="match status" value="1"/>
</dbReference>
<proteinExistence type="predicted"/>
<organism evidence="8 9">
    <name type="scientific">Araneus ventricosus</name>
    <name type="common">Orbweaver spider</name>
    <name type="synonym">Epeira ventricosa</name>
    <dbReference type="NCBI Taxonomy" id="182803"/>
    <lineage>
        <taxon>Eukaryota</taxon>
        <taxon>Metazoa</taxon>
        <taxon>Ecdysozoa</taxon>
        <taxon>Arthropoda</taxon>
        <taxon>Chelicerata</taxon>
        <taxon>Arachnida</taxon>
        <taxon>Araneae</taxon>
        <taxon>Araneomorphae</taxon>
        <taxon>Entelegynae</taxon>
        <taxon>Araneoidea</taxon>
        <taxon>Araneidae</taxon>
        <taxon>Araneus</taxon>
    </lineage>
</organism>
<sequence length="793" mass="89164">MLQKPGQNFDSFVTEIKLQADQCELGAAYDRNIKDRIIQGLRDDVLRLAGEIASVGGHRLRLPALVLWARFLQRASVPQGLKKTLELCKSAELSKLHSLAMSQPQPTSSTQVDAISRQGIKKFQGQINSSKQQYNNSKHSRNNKNPAQHKQRPCSRCGSHHTPRNRPAYGKSCHNCQMLNHFTSVCRQPKRQPPPKYQHRVSTIECNPDIAYIGTISTSQQCDWLQEIIINDFPVTFKLDTGAQVNVLPLSVIRKLKNQPSIHPTSLEVCTYTGDALPVVGESVFMYVVNNQHRELKFIVVDLNGQPVLSAAACTALNLIQRIDSSLQVNEKCNVNLVNTQSSDNVYSSIVTSHLSISVPNSSNNSIPHPHKLLKLIEEYSDIFEGVGLIPGKHKIILHEDATPVIAASRKILLALENKLKDELFRMEQNCIIKKVTKPTDSVNPIVVVPKKDGSIRVCLDPRPLNKYIKRQHYHIPLQAQLLSKLNGSKVFSLLDAKNAFYHIQLDEESSDICTFITPFGRESGLKLNKDKAKIAVSELQYLGHIISPDGVSPDPKEVSAVTDLTVPTSKQDLMRFLGKYLAVADALSRAPLPTHLVSTSDIDNAQLMVSLLVQASKSKLDEILLETKNHIEPQSMANYIENGWPESKSVVLNAQPYWHCQSELYIKNGLICRGQRLVIPNSYRKDVLQCLHIGHRGIVSCRNLARQSLYWPGMSTEIENRVSHCDICQQNQKSNSKDPLLDRKLSERPWQKVATDFFHLSSVTYLLIVDYFSKYIELQHLHHCCVVPQHLN</sequence>
<dbReference type="InterPro" id="IPR021109">
    <property type="entry name" value="Peptidase_aspartic_dom_sf"/>
</dbReference>
<evidence type="ECO:0000256" key="5">
    <source>
        <dbReference type="ARBA" id="ARBA00022759"/>
    </source>
</evidence>
<keyword evidence="2" id="KW-0808">Transferase</keyword>
<dbReference type="InterPro" id="IPR041588">
    <property type="entry name" value="Integrase_H2C2"/>
</dbReference>
<dbReference type="InterPro" id="IPR043128">
    <property type="entry name" value="Rev_trsase/Diguanyl_cyclase"/>
</dbReference>
<keyword evidence="5" id="KW-0378">Hydrolase</keyword>
<dbReference type="FunFam" id="1.10.340.70:FF:000003">
    <property type="entry name" value="Protein CBG25708"/>
    <property type="match status" value="1"/>
</dbReference>
<feature type="domain" description="Reverse transcriptase" evidence="7">
    <location>
        <begin position="430"/>
        <end position="717"/>
    </location>
</feature>
<gene>
    <name evidence="8" type="primary">K02A2.6_425</name>
    <name evidence="8" type="ORF">AVEN_63314_1</name>
</gene>
<dbReference type="InterPro" id="IPR050951">
    <property type="entry name" value="Retrovirus_Pol_polyprotein"/>
</dbReference>
<evidence type="ECO:0000256" key="4">
    <source>
        <dbReference type="ARBA" id="ARBA00022722"/>
    </source>
</evidence>
<dbReference type="Pfam" id="PF17921">
    <property type="entry name" value="Integrase_H2C2"/>
    <property type="match status" value="1"/>
</dbReference>
<dbReference type="EMBL" id="BGPR01003885">
    <property type="protein sequence ID" value="GBM93575.1"/>
    <property type="molecule type" value="Genomic_DNA"/>
</dbReference>
<dbReference type="InterPro" id="IPR000477">
    <property type="entry name" value="RT_dom"/>
</dbReference>